<name>A0AAD9CNJ2_DISEL</name>
<dbReference type="Proteomes" id="UP001228049">
    <property type="component" value="Unassembled WGS sequence"/>
</dbReference>
<gene>
    <name evidence="2" type="ORF">KUDE01_011555</name>
</gene>
<protein>
    <submittedName>
        <fullName evidence="2">Ubiquitin-associated and SH3 domain containing protein A</fullName>
    </submittedName>
</protein>
<evidence type="ECO:0000256" key="1">
    <source>
        <dbReference type="SAM" id="MobiDB-lite"/>
    </source>
</evidence>
<feature type="region of interest" description="Disordered" evidence="1">
    <location>
        <begin position="44"/>
        <end position="72"/>
    </location>
</feature>
<feature type="compositionally biased region" description="Basic and acidic residues" evidence="1">
    <location>
        <begin position="52"/>
        <end position="66"/>
    </location>
</feature>
<keyword evidence="3" id="KW-1185">Reference proteome</keyword>
<dbReference type="EMBL" id="JASDAP010000004">
    <property type="protein sequence ID" value="KAK1904373.1"/>
    <property type="molecule type" value="Genomic_DNA"/>
</dbReference>
<accession>A0AAD9CNJ2</accession>
<comment type="caution">
    <text evidence="2">The sequence shown here is derived from an EMBL/GenBank/DDBJ whole genome shotgun (WGS) entry which is preliminary data.</text>
</comment>
<organism evidence="2 3">
    <name type="scientific">Dissostichus eleginoides</name>
    <name type="common">Patagonian toothfish</name>
    <name type="synonym">Dissostichus amissus</name>
    <dbReference type="NCBI Taxonomy" id="100907"/>
    <lineage>
        <taxon>Eukaryota</taxon>
        <taxon>Metazoa</taxon>
        <taxon>Chordata</taxon>
        <taxon>Craniata</taxon>
        <taxon>Vertebrata</taxon>
        <taxon>Euteleostomi</taxon>
        <taxon>Actinopterygii</taxon>
        <taxon>Neopterygii</taxon>
        <taxon>Teleostei</taxon>
        <taxon>Neoteleostei</taxon>
        <taxon>Acanthomorphata</taxon>
        <taxon>Eupercaria</taxon>
        <taxon>Perciformes</taxon>
        <taxon>Notothenioidei</taxon>
        <taxon>Nototheniidae</taxon>
        <taxon>Dissostichus</taxon>
    </lineage>
</organism>
<evidence type="ECO:0000313" key="3">
    <source>
        <dbReference type="Proteomes" id="UP001228049"/>
    </source>
</evidence>
<sequence>MENIAVTQRPIGSCSGEGQLWRPCKKLKGNFSCPANLTPLLRMNQKKNTSVEQKESKGGRESEPKSETSCLEVPHLYNDVHCSSA</sequence>
<proteinExistence type="predicted"/>
<dbReference type="AlphaFoldDB" id="A0AAD9CNJ2"/>
<reference evidence="2" key="1">
    <citation type="submission" date="2023-04" db="EMBL/GenBank/DDBJ databases">
        <title>Chromosome-level genome of Chaenocephalus aceratus.</title>
        <authorList>
            <person name="Park H."/>
        </authorList>
    </citation>
    <scope>NUCLEOTIDE SEQUENCE</scope>
    <source>
        <strain evidence="2">DE</strain>
        <tissue evidence="2">Muscle</tissue>
    </source>
</reference>
<evidence type="ECO:0000313" key="2">
    <source>
        <dbReference type="EMBL" id="KAK1904373.1"/>
    </source>
</evidence>